<name>A0A371HXD6_MUCPR</name>
<protein>
    <recommendedName>
        <fullName evidence="1">Reverse transcriptase domain-containing protein</fullName>
    </recommendedName>
</protein>
<dbReference type="InterPro" id="IPR000477">
    <property type="entry name" value="RT_dom"/>
</dbReference>
<feature type="domain" description="Reverse transcriptase" evidence="1">
    <location>
        <begin position="49"/>
        <end position="135"/>
    </location>
</feature>
<sequence length="135" mass="15598">MIEEAFWVECRMTEIEGAKEGLKISGEIVKVLKDFEDVFNLFQGLSPNKKIEKLVNDMLTTGIIRSSKKFPIPIIDELLDELAQATLFSKLDLKLGCHQIHMYKEDIHKMKFKMHDDHYIFVVLPFGHTNAPSTF</sequence>
<keyword evidence="3" id="KW-1185">Reference proteome</keyword>
<evidence type="ECO:0000259" key="1">
    <source>
        <dbReference type="Pfam" id="PF00078"/>
    </source>
</evidence>
<dbReference type="InterPro" id="IPR053134">
    <property type="entry name" value="RNA-dir_DNA_polymerase"/>
</dbReference>
<dbReference type="PANTHER" id="PTHR24559">
    <property type="entry name" value="TRANSPOSON TY3-I GAG-POL POLYPROTEIN"/>
    <property type="match status" value="1"/>
</dbReference>
<gene>
    <name evidence="2" type="ORF">CR513_08444</name>
</gene>
<dbReference type="Pfam" id="PF00078">
    <property type="entry name" value="RVT_1"/>
    <property type="match status" value="1"/>
</dbReference>
<dbReference type="EMBL" id="QJKJ01001466">
    <property type="protein sequence ID" value="RDY07448.1"/>
    <property type="molecule type" value="Genomic_DNA"/>
</dbReference>
<organism evidence="2 3">
    <name type="scientific">Mucuna pruriens</name>
    <name type="common">Velvet bean</name>
    <name type="synonym">Dolichos pruriens</name>
    <dbReference type="NCBI Taxonomy" id="157652"/>
    <lineage>
        <taxon>Eukaryota</taxon>
        <taxon>Viridiplantae</taxon>
        <taxon>Streptophyta</taxon>
        <taxon>Embryophyta</taxon>
        <taxon>Tracheophyta</taxon>
        <taxon>Spermatophyta</taxon>
        <taxon>Magnoliopsida</taxon>
        <taxon>eudicotyledons</taxon>
        <taxon>Gunneridae</taxon>
        <taxon>Pentapetalae</taxon>
        <taxon>rosids</taxon>
        <taxon>fabids</taxon>
        <taxon>Fabales</taxon>
        <taxon>Fabaceae</taxon>
        <taxon>Papilionoideae</taxon>
        <taxon>50 kb inversion clade</taxon>
        <taxon>NPAAA clade</taxon>
        <taxon>indigoferoid/millettioid clade</taxon>
        <taxon>Phaseoleae</taxon>
        <taxon>Mucuna</taxon>
    </lineage>
</organism>
<dbReference type="PANTHER" id="PTHR24559:SF450">
    <property type="entry name" value="RNA-DIRECTED DNA POLYMERASE HOMOLOG"/>
    <property type="match status" value="1"/>
</dbReference>
<accession>A0A371HXD6</accession>
<comment type="caution">
    <text evidence="2">The sequence shown here is derived from an EMBL/GenBank/DDBJ whole genome shotgun (WGS) entry which is preliminary data.</text>
</comment>
<feature type="non-terminal residue" evidence="2">
    <location>
        <position position="1"/>
    </location>
</feature>
<dbReference type="SUPFAM" id="SSF56672">
    <property type="entry name" value="DNA/RNA polymerases"/>
    <property type="match status" value="1"/>
</dbReference>
<dbReference type="STRING" id="157652.A0A371HXD6"/>
<dbReference type="OrthoDB" id="2013610at2759"/>
<dbReference type="Gene3D" id="3.30.70.270">
    <property type="match status" value="1"/>
</dbReference>
<evidence type="ECO:0000313" key="3">
    <source>
        <dbReference type="Proteomes" id="UP000257109"/>
    </source>
</evidence>
<evidence type="ECO:0000313" key="2">
    <source>
        <dbReference type="EMBL" id="RDY07448.1"/>
    </source>
</evidence>
<dbReference type="Gene3D" id="3.10.10.10">
    <property type="entry name" value="HIV Type 1 Reverse Transcriptase, subunit A, domain 1"/>
    <property type="match status" value="1"/>
</dbReference>
<proteinExistence type="predicted"/>
<dbReference type="AlphaFoldDB" id="A0A371HXD6"/>
<dbReference type="Proteomes" id="UP000257109">
    <property type="component" value="Unassembled WGS sequence"/>
</dbReference>
<dbReference type="InterPro" id="IPR043128">
    <property type="entry name" value="Rev_trsase/Diguanyl_cyclase"/>
</dbReference>
<reference evidence="2" key="1">
    <citation type="submission" date="2018-05" db="EMBL/GenBank/DDBJ databases">
        <title>Draft genome of Mucuna pruriens seed.</title>
        <authorList>
            <person name="Nnadi N.E."/>
            <person name="Vos R."/>
            <person name="Hasami M.H."/>
            <person name="Devisetty U.K."/>
            <person name="Aguiy J.C."/>
        </authorList>
    </citation>
    <scope>NUCLEOTIDE SEQUENCE [LARGE SCALE GENOMIC DNA]</scope>
    <source>
        <strain evidence="2">JCA_2017</strain>
    </source>
</reference>
<dbReference type="InterPro" id="IPR043502">
    <property type="entry name" value="DNA/RNA_pol_sf"/>
</dbReference>